<dbReference type="Pfam" id="PF24755">
    <property type="entry name" value="SpoVR_C"/>
    <property type="match status" value="1"/>
</dbReference>
<evidence type="ECO:0000259" key="2">
    <source>
        <dbReference type="Pfam" id="PF04293"/>
    </source>
</evidence>
<dbReference type="PANTHER" id="PTHR30029">
    <property type="entry name" value="STAGE V SPORULATION PROTEIN R"/>
    <property type="match status" value="1"/>
</dbReference>
<evidence type="ECO:0000259" key="3">
    <source>
        <dbReference type="Pfam" id="PF24755"/>
    </source>
</evidence>
<evidence type="ECO:0000313" key="4">
    <source>
        <dbReference type="EMBL" id="ANY65133.1"/>
    </source>
</evidence>
<dbReference type="EMBL" id="CP016808">
    <property type="protein sequence ID" value="ANY65133.1"/>
    <property type="molecule type" value="Genomic_DNA"/>
</dbReference>
<name>A0A1B2DBP0_9BACL</name>
<dbReference type="InterPro" id="IPR056174">
    <property type="entry name" value="SpoVR_N"/>
</dbReference>
<proteinExistence type="predicted"/>
<feature type="region of interest" description="Disordered" evidence="1">
    <location>
        <begin position="203"/>
        <end position="223"/>
    </location>
</feature>
<gene>
    <name evidence="4" type="ORF">BBD42_00550</name>
</gene>
<reference evidence="4" key="1">
    <citation type="submission" date="2016-08" db="EMBL/GenBank/DDBJ databases">
        <title>Complete Genome Seqeunce of Paenibacillus sp. BIHB 4019 from tea rhizoplane.</title>
        <authorList>
            <person name="Thakur R."/>
            <person name="Swarnkar M.K."/>
            <person name="Gulati A."/>
        </authorList>
    </citation>
    <scope>NUCLEOTIDE SEQUENCE [LARGE SCALE GENOMIC DNA]</scope>
    <source>
        <strain evidence="4">BIHB4019</strain>
    </source>
</reference>
<feature type="domain" description="SpoVR-like C-terminal" evidence="3">
    <location>
        <begin position="407"/>
        <end position="458"/>
    </location>
</feature>
<dbReference type="AlphaFoldDB" id="A0A1B2DBP0"/>
<feature type="compositionally biased region" description="Pro residues" evidence="1">
    <location>
        <begin position="214"/>
        <end position="223"/>
    </location>
</feature>
<feature type="domain" description="SpoVR protein-like N-terminal" evidence="2">
    <location>
        <begin position="5"/>
        <end position="404"/>
    </location>
</feature>
<dbReference type="InterPro" id="IPR057008">
    <property type="entry name" value="SpoVR-like_C"/>
</dbReference>
<dbReference type="PANTHER" id="PTHR30029:SF2">
    <property type="entry name" value="STAGE V SPORULATION PROTEIN R"/>
    <property type="match status" value="1"/>
</dbReference>
<dbReference type="RefSeq" id="WP_099516559.1">
    <property type="nucleotide sequence ID" value="NZ_CP016808.1"/>
</dbReference>
<dbReference type="InterPro" id="IPR007390">
    <property type="entry name" value="Spore_V_R"/>
</dbReference>
<accession>A0A1B2DBP0</accession>
<sequence length="478" mass="56324">MNQDEIRALERSIDEITEIAQGFGLDFYPMRYEICPADIIYTFGAYGMPTRYSHWSFGKTFNKMKMQYDFGLSKIYELVINSNPCYAFLLQGNSLIQNKLIVAHVLAHCDFFKNNARFSTSNRNMVESMSATAERIQQYEMDYGLEAVEKFIDAVLAIQEHVDSAIIKPYQLDKTRYIEMLTTEQNRSVNTAIPSEYEDLWGLDPDDANRQDQTPPPKHFPPAPEKDLIWFIEEYSPQLADWQRDIMSMMRDEMLYFWPQLETKIMNEGWASYWHQRIIRELDLTSEETIEFAKLNSSVVVPSRHTLNPYYLGLKIFEDIEKRWDKPTIEEQRRFGRVPGKGREKMFEVRELDSDISFLRNYLTKDLVKELDLYVFEKKGPEWKITDKSWENIRDQLVYSKVNGGFPSLFVTDGDFNRVGELYLLHKYEGMELDLKYVERTLPHVVHLWGKSVHLETVVEDKKIVFSCDGKKTSRKFV</sequence>
<protein>
    <submittedName>
        <fullName evidence="4">Stage V sporulation protein R</fullName>
    </submittedName>
</protein>
<dbReference type="Pfam" id="PF04293">
    <property type="entry name" value="SpoVR"/>
    <property type="match status" value="1"/>
</dbReference>
<organism evidence="4">
    <name type="scientific">Paenibacillus sp. BIHB 4019</name>
    <dbReference type="NCBI Taxonomy" id="1870819"/>
    <lineage>
        <taxon>Bacteria</taxon>
        <taxon>Bacillati</taxon>
        <taxon>Bacillota</taxon>
        <taxon>Bacilli</taxon>
        <taxon>Bacillales</taxon>
        <taxon>Paenibacillaceae</taxon>
        <taxon>Paenibacillus</taxon>
    </lineage>
</organism>
<evidence type="ECO:0000256" key="1">
    <source>
        <dbReference type="SAM" id="MobiDB-lite"/>
    </source>
</evidence>